<dbReference type="Proteomes" id="UP000886523">
    <property type="component" value="Unassembled WGS sequence"/>
</dbReference>
<reference evidence="2" key="1">
    <citation type="journal article" date="2020" name="Nat. Commun.">
        <title>Large-scale genome sequencing of mycorrhizal fungi provides insights into the early evolution of symbiotic traits.</title>
        <authorList>
            <person name="Miyauchi S."/>
            <person name="Kiss E."/>
            <person name="Kuo A."/>
            <person name="Drula E."/>
            <person name="Kohler A."/>
            <person name="Sanchez-Garcia M."/>
            <person name="Morin E."/>
            <person name="Andreopoulos B."/>
            <person name="Barry K.W."/>
            <person name="Bonito G."/>
            <person name="Buee M."/>
            <person name="Carver A."/>
            <person name="Chen C."/>
            <person name="Cichocki N."/>
            <person name="Clum A."/>
            <person name="Culley D."/>
            <person name="Crous P.W."/>
            <person name="Fauchery L."/>
            <person name="Girlanda M."/>
            <person name="Hayes R.D."/>
            <person name="Keri Z."/>
            <person name="LaButti K."/>
            <person name="Lipzen A."/>
            <person name="Lombard V."/>
            <person name="Magnuson J."/>
            <person name="Maillard F."/>
            <person name="Murat C."/>
            <person name="Nolan M."/>
            <person name="Ohm R.A."/>
            <person name="Pangilinan J."/>
            <person name="Pereira M.F."/>
            <person name="Perotto S."/>
            <person name="Peter M."/>
            <person name="Pfister S."/>
            <person name="Riley R."/>
            <person name="Sitrit Y."/>
            <person name="Stielow J.B."/>
            <person name="Szollosi G."/>
            <person name="Zifcakova L."/>
            <person name="Stursova M."/>
            <person name="Spatafora J.W."/>
            <person name="Tedersoo L."/>
            <person name="Vaario L.M."/>
            <person name="Yamada A."/>
            <person name="Yan M."/>
            <person name="Wang P."/>
            <person name="Xu J."/>
            <person name="Bruns T."/>
            <person name="Baldrian P."/>
            <person name="Vilgalys R."/>
            <person name="Dunand C."/>
            <person name="Henrissat B."/>
            <person name="Grigoriev I.V."/>
            <person name="Hibbett D."/>
            <person name="Nagy L.G."/>
            <person name="Martin F.M."/>
        </authorList>
    </citation>
    <scope>NUCLEOTIDE SEQUENCE</scope>
    <source>
        <strain evidence="2">UP504</strain>
    </source>
</reference>
<protein>
    <submittedName>
        <fullName evidence="2">Uncharacterized protein</fullName>
    </submittedName>
</protein>
<feature type="region of interest" description="Disordered" evidence="1">
    <location>
        <begin position="87"/>
        <end position="139"/>
    </location>
</feature>
<evidence type="ECO:0000313" key="3">
    <source>
        <dbReference type="Proteomes" id="UP000886523"/>
    </source>
</evidence>
<name>A0A9P6AJA2_9AGAM</name>
<sequence length="151" mass="16849">MECFSEDPSFALLVAPEPGDLPVDVDHPEFSEYNSNDDTEMTSMHIAQLQLINPGKTKFTIKNTHFHMAKDNELGFQVLSKFDDETLTDHDANGDIDLDVSSDKNDENPSDSDESSHVTSFPASHHQPSHYQTPEVEVPHGIIGKLIEIDE</sequence>
<proteinExistence type="predicted"/>
<gene>
    <name evidence="2" type="ORF">BS47DRAFT_1399248</name>
</gene>
<dbReference type="AlphaFoldDB" id="A0A9P6AJA2"/>
<accession>A0A9P6AJA2</accession>
<comment type="caution">
    <text evidence="2">The sequence shown here is derived from an EMBL/GenBank/DDBJ whole genome shotgun (WGS) entry which is preliminary data.</text>
</comment>
<dbReference type="EMBL" id="MU129101">
    <property type="protein sequence ID" value="KAF9506758.1"/>
    <property type="molecule type" value="Genomic_DNA"/>
</dbReference>
<evidence type="ECO:0000256" key="1">
    <source>
        <dbReference type="SAM" id="MobiDB-lite"/>
    </source>
</evidence>
<organism evidence="2 3">
    <name type="scientific">Hydnum rufescens UP504</name>
    <dbReference type="NCBI Taxonomy" id="1448309"/>
    <lineage>
        <taxon>Eukaryota</taxon>
        <taxon>Fungi</taxon>
        <taxon>Dikarya</taxon>
        <taxon>Basidiomycota</taxon>
        <taxon>Agaricomycotina</taxon>
        <taxon>Agaricomycetes</taxon>
        <taxon>Cantharellales</taxon>
        <taxon>Hydnaceae</taxon>
        <taxon>Hydnum</taxon>
    </lineage>
</organism>
<evidence type="ECO:0000313" key="2">
    <source>
        <dbReference type="EMBL" id="KAF9506758.1"/>
    </source>
</evidence>
<keyword evidence="3" id="KW-1185">Reference proteome</keyword>